<proteinExistence type="predicted"/>
<feature type="region of interest" description="Disordered" evidence="1">
    <location>
        <begin position="274"/>
        <end position="305"/>
    </location>
</feature>
<evidence type="ECO:0000256" key="1">
    <source>
        <dbReference type="SAM" id="MobiDB-lite"/>
    </source>
</evidence>
<dbReference type="AlphaFoldDB" id="A0A5N4APZ7"/>
<keyword evidence="3" id="KW-1185">Reference proteome</keyword>
<reference evidence="2 3" key="1">
    <citation type="journal article" date="2018" name="Elife">
        <title>Firefly genomes illuminate parallel origins of bioluminescence in beetles.</title>
        <authorList>
            <person name="Fallon T.R."/>
            <person name="Lower S.E."/>
            <person name="Chang C.H."/>
            <person name="Bessho-Uehara M."/>
            <person name="Martin G.J."/>
            <person name="Bewick A.J."/>
            <person name="Behringer M."/>
            <person name="Debat H.J."/>
            <person name="Wong I."/>
            <person name="Day J.C."/>
            <person name="Suvorov A."/>
            <person name="Silva C.J."/>
            <person name="Stanger-Hall K.F."/>
            <person name="Hall D.W."/>
            <person name="Schmitz R.J."/>
            <person name="Nelson D.R."/>
            <person name="Lewis S.M."/>
            <person name="Shigenobu S."/>
            <person name="Bybee S.M."/>
            <person name="Larracuente A.M."/>
            <person name="Oba Y."/>
            <person name="Weng J.K."/>
        </authorList>
    </citation>
    <scope>NUCLEOTIDE SEQUENCE [LARGE SCALE GENOMIC DNA]</scope>
    <source>
        <strain evidence="2">1611_PpyrPB1</strain>
        <tissue evidence="2">Whole body</tissue>
    </source>
</reference>
<evidence type="ECO:0008006" key="4">
    <source>
        <dbReference type="Google" id="ProtNLM"/>
    </source>
</evidence>
<gene>
    <name evidence="2" type="ORF">PPYR_07213</name>
</gene>
<sequence>MTTIDELQEQLNHLKAINNEQQELSRRQAEKLALVKATPPTDGQVMLKLFENVERLALGVAQATTPTSVLNITDRQFPKFEVDRPAEWPKFVTALNIAFSDTEGAMLSDSQKRRILLQNGGDSKLFNLAADLLKSNNLDITCATYQELLNTLGSFFKPKISHAALGLILFYAKFTGLRQNKNESALQFVARLRAAAADCNFGDKTEDLLLWQFVCGISNETVQQHLLNTEDKLSFQAAINKATTAECTTTHVRTLQGTEYTQQSSTATVFHAEAPQTLQRSSNENSHTNNKKKNRDKNHQQPTQRQTRGCYRCAGDHHSNNCSLDANTLYCTTCATWKHLAAACRGSRIGKQQPQINYKPQQQLNPPPRLSAPTHQLIADHSTSAPLQQYRTATTCTTTPSSQFGQQQSIYYHQSTKCQQTPGESDPVTQHRRQPANIYCTSAVPQFAPASPQLAGNTFFSNGIPQEALWRTQSPPTF</sequence>
<dbReference type="Proteomes" id="UP000327044">
    <property type="component" value="Unassembled WGS sequence"/>
</dbReference>
<accession>A0A5N4APZ7</accession>
<name>A0A5N4APZ7_PHOPY</name>
<dbReference type="EMBL" id="VVIM01000005">
    <property type="protein sequence ID" value="KAB0799333.1"/>
    <property type="molecule type" value="Genomic_DNA"/>
</dbReference>
<evidence type="ECO:0000313" key="3">
    <source>
        <dbReference type="Proteomes" id="UP000327044"/>
    </source>
</evidence>
<dbReference type="InParanoid" id="A0A5N4APZ7"/>
<dbReference type="SUPFAM" id="SSF47353">
    <property type="entry name" value="Retrovirus capsid dimerization domain-like"/>
    <property type="match status" value="1"/>
</dbReference>
<evidence type="ECO:0000313" key="2">
    <source>
        <dbReference type="EMBL" id="KAB0799333.1"/>
    </source>
</evidence>
<feature type="compositionally biased region" description="Polar residues" evidence="1">
    <location>
        <begin position="276"/>
        <end position="288"/>
    </location>
</feature>
<organism evidence="2 3">
    <name type="scientific">Photinus pyralis</name>
    <name type="common">Common eastern firefly</name>
    <name type="synonym">Lampyris pyralis</name>
    <dbReference type="NCBI Taxonomy" id="7054"/>
    <lineage>
        <taxon>Eukaryota</taxon>
        <taxon>Metazoa</taxon>
        <taxon>Ecdysozoa</taxon>
        <taxon>Arthropoda</taxon>
        <taxon>Hexapoda</taxon>
        <taxon>Insecta</taxon>
        <taxon>Pterygota</taxon>
        <taxon>Neoptera</taxon>
        <taxon>Endopterygota</taxon>
        <taxon>Coleoptera</taxon>
        <taxon>Polyphaga</taxon>
        <taxon>Elateriformia</taxon>
        <taxon>Elateroidea</taxon>
        <taxon>Lampyridae</taxon>
        <taxon>Lampyrinae</taxon>
        <taxon>Photinus</taxon>
    </lineage>
</organism>
<protein>
    <recommendedName>
        <fullName evidence="4">Retrotransposon gag domain-containing protein</fullName>
    </recommendedName>
</protein>
<comment type="caution">
    <text evidence="2">The sequence shown here is derived from an EMBL/GenBank/DDBJ whole genome shotgun (WGS) entry which is preliminary data.</text>
</comment>